<dbReference type="GO" id="GO:0016747">
    <property type="term" value="F:acyltransferase activity, transferring groups other than amino-acyl groups"/>
    <property type="evidence" value="ECO:0007669"/>
    <property type="project" value="InterPro"/>
</dbReference>
<dbReference type="PANTHER" id="PTHR43233">
    <property type="entry name" value="FAMILY N-ACETYLTRANSFERASE, PUTATIVE (AFU_ORTHOLOGUE AFUA_6G03350)-RELATED"/>
    <property type="match status" value="1"/>
</dbReference>
<dbReference type="AlphaFoldDB" id="A0A9X2MRS4"/>
<name>A0A9X2MRS4_9BACL</name>
<dbReference type="InterPro" id="IPR016181">
    <property type="entry name" value="Acyl_CoA_acyltransferase"/>
</dbReference>
<dbReference type="Proteomes" id="UP001141950">
    <property type="component" value="Unassembled WGS sequence"/>
</dbReference>
<dbReference type="SUPFAM" id="SSF55729">
    <property type="entry name" value="Acyl-CoA N-acyltransferases (Nat)"/>
    <property type="match status" value="1"/>
</dbReference>
<gene>
    <name evidence="2" type="ORF">NQZ67_02710</name>
</gene>
<dbReference type="PANTHER" id="PTHR43233:SF1">
    <property type="entry name" value="FAMILY N-ACETYLTRANSFERASE, PUTATIVE (AFU_ORTHOLOGUE AFUA_6G03350)-RELATED"/>
    <property type="match status" value="1"/>
</dbReference>
<dbReference type="RefSeq" id="WP_257442511.1">
    <property type="nucleotide sequence ID" value="NZ_JANIPJ010000002.1"/>
</dbReference>
<dbReference type="Pfam" id="PF13508">
    <property type="entry name" value="Acetyltransf_7"/>
    <property type="match status" value="1"/>
</dbReference>
<dbReference type="Gene3D" id="3.40.630.30">
    <property type="match status" value="1"/>
</dbReference>
<dbReference type="PROSITE" id="PS51186">
    <property type="entry name" value="GNAT"/>
    <property type="match status" value="1"/>
</dbReference>
<sequence length="143" mass="16447">MRVEFDGYVISSDKSLLQLERIYSWLGQSYWASHRPAETIKRSIESEASICFGVYGGGNQIGFARAVTDQATMYWLCDVWIDEAYRGRGVGKRFVDSIIQSDELIHLSGFLGTADAHRLYEQHGFVKDSERFMVRRPKHYKSP</sequence>
<feature type="domain" description="N-acetyltransferase" evidence="1">
    <location>
        <begin position="8"/>
        <end position="143"/>
    </location>
</feature>
<dbReference type="InterPro" id="IPR053144">
    <property type="entry name" value="Acetyltransferase_Butenolide"/>
</dbReference>
<organism evidence="2 3">
    <name type="scientific">Paenibacillus soyae</name>
    <dbReference type="NCBI Taxonomy" id="2969249"/>
    <lineage>
        <taxon>Bacteria</taxon>
        <taxon>Bacillati</taxon>
        <taxon>Bacillota</taxon>
        <taxon>Bacilli</taxon>
        <taxon>Bacillales</taxon>
        <taxon>Paenibacillaceae</taxon>
        <taxon>Paenibacillus</taxon>
    </lineage>
</organism>
<dbReference type="EMBL" id="JANIPJ010000002">
    <property type="protein sequence ID" value="MCR2802782.1"/>
    <property type="molecule type" value="Genomic_DNA"/>
</dbReference>
<dbReference type="InterPro" id="IPR000182">
    <property type="entry name" value="GNAT_dom"/>
</dbReference>
<keyword evidence="3" id="KW-1185">Reference proteome</keyword>
<comment type="caution">
    <text evidence="2">The sequence shown here is derived from an EMBL/GenBank/DDBJ whole genome shotgun (WGS) entry which is preliminary data.</text>
</comment>
<reference evidence="2" key="1">
    <citation type="submission" date="2022-08" db="EMBL/GenBank/DDBJ databases">
        <title>The genomic sequence of strain Paenibacillus sp. SCIV0701.</title>
        <authorList>
            <person name="Zhao H."/>
        </authorList>
    </citation>
    <scope>NUCLEOTIDE SEQUENCE</scope>
    <source>
        <strain evidence="2">SCIV0701</strain>
    </source>
</reference>
<evidence type="ECO:0000313" key="2">
    <source>
        <dbReference type="EMBL" id="MCR2802782.1"/>
    </source>
</evidence>
<evidence type="ECO:0000259" key="1">
    <source>
        <dbReference type="PROSITE" id="PS51186"/>
    </source>
</evidence>
<proteinExistence type="predicted"/>
<dbReference type="CDD" id="cd04301">
    <property type="entry name" value="NAT_SF"/>
    <property type="match status" value="1"/>
</dbReference>
<evidence type="ECO:0000313" key="3">
    <source>
        <dbReference type="Proteomes" id="UP001141950"/>
    </source>
</evidence>
<accession>A0A9X2MRS4</accession>
<protein>
    <submittedName>
        <fullName evidence="2">GNAT family N-acetyltransferase</fullName>
    </submittedName>
</protein>